<dbReference type="Proteomes" id="UP000095287">
    <property type="component" value="Unplaced"/>
</dbReference>
<dbReference type="AlphaFoldDB" id="A0A1I7ZB28"/>
<organism evidence="2 3">
    <name type="scientific">Steinernema glaseri</name>
    <dbReference type="NCBI Taxonomy" id="37863"/>
    <lineage>
        <taxon>Eukaryota</taxon>
        <taxon>Metazoa</taxon>
        <taxon>Ecdysozoa</taxon>
        <taxon>Nematoda</taxon>
        <taxon>Chromadorea</taxon>
        <taxon>Rhabditida</taxon>
        <taxon>Tylenchina</taxon>
        <taxon>Panagrolaimomorpha</taxon>
        <taxon>Strongyloidoidea</taxon>
        <taxon>Steinernematidae</taxon>
        <taxon>Steinernema</taxon>
    </lineage>
</organism>
<feature type="signal peptide" evidence="1">
    <location>
        <begin position="1"/>
        <end position="22"/>
    </location>
</feature>
<proteinExistence type="predicted"/>
<name>A0A1I7ZB28_9BILA</name>
<evidence type="ECO:0000313" key="2">
    <source>
        <dbReference type="Proteomes" id="UP000095287"/>
    </source>
</evidence>
<reference evidence="3" key="1">
    <citation type="submission" date="2016-11" db="UniProtKB">
        <authorList>
            <consortium name="WormBaseParasite"/>
        </authorList>
    </citation>
    <scope>IDENTIFICATION</scope>
</reference>
<keyword evidence="1" id="KW-0732">Signal</keyword>
<sequence length="194" mass="22239">MLIFSFLAAVLILSANVILISSMQVIGFNQIPPELNQICIDVNRDTHTIRSLLKPSNGDERQICKPIWEDQGIGWTFLRTSAGPWQTRIPVSKREMIIVSTQLIMNYTDHPNAPSQTLLYDYAVLVGIGGGRRFRCRTGDATIWRYHASLDIDQLPWPYFSGCFNSLGMERRRMINCERMEQQQQSGYNILWLG</sequence>
<evidence type="ECO:0000313" key="3">
    <source>
        <dbReference type="WBParaSite" id="L893_g24382.t1"/>
    </source>
</evidence>
<protein>
    <submittedName>
        <fullName evidence="3">DUF1036 domain-containing protein</fullName>
    </submittedName>
</protein>
<dbReference type="WBParaSite" id="L893_g24382.t1">
    <property type="protein sequence ID" value="L893_g24382.t1"/>
    <property type="gene ID" value="L893_g24382"/>
</dbReference>
<keyword evidence="2" id="KW-1185">Reference proteome</keyword>
<accession>A0A1I7ZB28</accession>
<feature type="chain" id="PRO_5009313215" evidence="1">
    <location>
        <begin position="23"/>
        <end position="194"/>
    </location>
</feature>
<evidence type="ECO:0000256" key="1">
    <source>
        <dbReference type="SAM" id="SignalP"/>
    </source>
</evidence>